<protein>
    <submittedName>
        <fullName evidence="2">Uncharacterized protein</fullName>
    </submittedName>
</protein>
<keyword evidence="3" id="KW-1185">Reference proteome</keyword>
<dbReference type="AlphaFoldDB" id="A0AA51MJX4"/>
<dbReference type="RefSeq" id="WP_308133905.1">
    <property type="nucleotide sequence ID" value="NZ_CP133197.1"/>
</dbReference>
<name>A0AA51MJX4_9GAMM</name>
<dbReference type="EMBL" id="JAVFKN010000003">
    <property type="protein sequence ID" value="MDQ5767769.1"/>
    <property type="molecule type" value="Genomic_DNA"/>
</dbReference>
<evidence type="ECO:0000313" key="2">
    <source>
        <dbReference type="EMBL" id="WML85578.1"/>
    </source>
</evidence>
<reference evidence="2 3" key="1">
    <citation type="submission" date="2023-08" db="EMBL/GenBank/DDBJ databases">
        <title>New molecular markers tilS and rpoB for phylogenetic and monitoring studies of the genus Thiothrix biodiversity.</title>
        <authorList>
            <person name="Ravin N.V."/>
            <person name="Smolyakov D."/>
            <person name="Markov N.D."/>
            <person name="Beletsky A.V."/>
            <person name="Mardanov A.V."/>
            <person name="Rudenko T.S."/>
            <person name="Grabovich M.Y."/>
        </authorList>
    </citation>
    <scope>NUCLEOTIDE SEQUENCE</scope>
    <source>
        <strain evidence="2">DNT52</strain>
        <strain evidence="1 3">H33</strain>
    </source>
</reference>
<organism evidence="2">
    <name type="scientific">Thiothrix subterranea</name>
    <dbReference type="NCBI Taxonomy" id="2735563"/>
    <lineage>
        <taxon>Bacteria</taxon>
        <taxon>Pseudomonadati</taxon>
        <taxon>Pseudomonadota</taxon>
        <taxon>Gammaproteobacteria</taxon>
        <taxon>Thiotrichales</taxon>
        <taxon>Thiotrichaceae</taxon>
        <taxon>Thiothrix</taxon>
    </lineage>
</organism>
<dbReference type="EMBL" id="CP133217">
    <property type="protein sequence ID" value="WML85578.1"/>
    <property type="molecule type" value="Genomic_DNA"/>
</dbReference>
<sequence>MKTAKENLLRSSINKENFSEAKKEWQVTSRIFDNFGDDADFSETAPCCELCEHENLRWQFEIINTKNSLLLLVGSTCIKQFDIPIINEDLSTLTGEERDRTLQKRIDDQKKEKNHNEILEKLRKLWKKDKQNREKIEFIAKHWKKENKFDPIDAYFIRSRLINLEIPLGNCRMEVNLRSLKNKLQIVSMPDKQIDLLTEILTSAQKKALTNLKEKYAYKN</sequence>
<accession>A0AA51MJX4</accession>
<proteinExistence type="predicted"/>
<dbReference type="Proteomes" id="UP001229862">
    <property type="component" value="Chromosome"/>
</dbReference>
<dbReference type="Proteomes" id="UP001223336">
    <property type="component" value="Unassembled WGS sequence"/>
</dbReference>
<gene>
    <name evidence="1" type="ORF">RCC75_04475</name>
    <name evidence="2" type="ORF">RCG00_14875</name>
</gene>
<evidence type="ECO:0000313" key="1">
    <source>
        <dbReference type="EMBL" id="MDQ5767769.1"/>
    </source>
</evidence>
<evidence type="ECO:0000313" key="3">
    <source>
        <dbReference type="Proteomes" id="UP001223336"/>
    </source>
</evidence>